<accession>A0A0F9HX75</accession>
<evidence type="ECO:0000313" key="1">
    <source>
        <dbReference type="EMBL" id="KKL86310.1"/>
    </source>
</evidence>
<reference evidence="1" key="1">
    <citation type="journal article" date="2015" name="Nature">
        <title>Complex archaea that bridge the gap between prokaryotes and eukaryotes.</title>
        <authorList>
            <person name="Spang A."/>
            <person name="Saw J.H."/>
            <person name="Jorgensen S.L."/>
            <person name="Zaremba-Niedzwiedzka K."/>
            <person name="Martijn J."/>
            <person name="Lind A.E."/>
            <person name="van Eijk R."/>
            <person name="Schleper C."/>
            <person name="Guy L."/>
            <person name="Ettema T.J."/>
        </authorList>
    </citation>
    <scope>NUCLEOTIDE SEQUENCE</scope>
</reference>
<dbReference type="AlphaFoldDB" id="A0A0F9HX75"/>
<sequence length="370" mass="44067">MKTEEYIANDYEIKVPKRGNALQLYKFILKGNLRGLEGKIEQKIKLNLNLEKAKLLKIIDQIKKAIDEYENSFDNVYVLNDYLKLKYENGHTDVYVDDDYFRQCAYLLLNIPVNEIEDFDEVKSIDDAEHKLSHELHAFHNKEKKEKKYHIDPKQEFIAHCSNMEAWVENDYNTQLLHRTIAFPLLKKLVEVGDPKAKRAYKEELAYRLESNELNVAIFLIKNRYLKDLDNDELEIIIDNMKPGIVKIILQEEHLKINFDNKKRALIIVPDEVYLTSYKRNSFTYRNYKKPFNLKFLDKYSRIVYDSLVDFGITWNNQQVLFKKSNILRASDYFTDKDFIKVKIPRSKAPLKLYIKSENLAMYIYPKLMF</sequence>
<comment type="caution">
    <text evidence="1">The sequence shown here is derived from an EMBL/GenBank/DDBJ whole genome shotgun (WGS) entry which is preliminary data.</text>
</comment>
<dbReference type="EMBL" id="LAZR01021153">
    <property type="protein sequence ID" value="KKL86310.1"/>
    <property type="molecule type" value="Genomic_DNA"/>
</dbReference>
<gene>
    <name evidence="1" type="ORF">LCGC14_1945990</name>
</gene>
<organism evidence="1">
    <name type="scientific">marine sediment metagenome</name>
    <dbReference type="NCBI Taxonomy" id="412755"/>
    <lineage>
        <taxon>unclassified sequences</taxon>
        <taxon>metagenomes</taxon>
        <taxon>ecological metagenomes</taxon>
    </lineage>
</organism>
<name>A0A0F9HX75_9ZZZZ</name>
<protein>
    <submittedName>
        <fullName evidence="1">Uncharacterized protein</fullName>
    </submittedName>
</protein>
<proteinExistence type="predicted"/>